<keyword evidence="2" id="KW-1133">Transmembrane helix</keyword>
<feature type="compositionally biased region" description="Polar residues" evidence="1">
    <location>
        <begin position="1185"/>
        <end position="1194"/>
    </location>
</feature>
<dbReference type="AlphaFoldDB" id="A2GCR8"/>
<dbReference type="InParanoid" id="A2GCR8"/>
<proteinExistence type="predicted"/>
<reference evidence="3" key="2">
    <citation type="journal article" date="2007" name="Science">
        <title>Draft genome sequence of the sexually transmitted pathogen Trichomonas vaginalis.</title>
        <authorList>
            <person name="Carlton J.M."/>
            <person name="Hirt R.P."/>
            <person name="Silva J.C."/>
            <person name="Delcher A.L."/>
            <person name="Schatz M."/>
            <person name="Zhao Q."/>
            <person name="Wortman J.R."/>
            <person name="Bidwell S.L."/>
            <person name="Alsmark U.C.M."/>
            <person name="Besteiro S."/>
            <person name="Sicheritz-Ponten T."/>
            <person name="Noel C.J."/>
            <person name="Dacks J.B."/>
            <person name="Foster P.G."/>
            <person name="Simillion C."/>
            <person name="Van de Peer Y."/>
            <person name="Miranda-Saavedra D."/>
            <person name="Barton G.J."/>
            <person name="Westrop G.D."/>
            <person name="Mueller S."/>
            <person name="Dessi D."/>
            <person name="Fiori P.L."/>
            <person name="Ren Q."/>
            <person name="Paulsen I."/>
            <person name="Zhang H."/>
            <person name="Bastida-Corcuera F.D."/>
            <person name="Simoes-Barbosa A."/>
            <person name="Brown M.T."/>
            <person name="Hayes R.D."/>
            <person name="Mukherjee M."/>
            <person name="Okumura C.Y."/>
            <person name="Schneider R."/>
            <person name="Smith A.J."/>
            <person name="Vanacova S."/>
            <person name="Villalvazo M."/>
            <person name="Haas B.J."/>
            <person name="Pertea M."/>
            <person name="Feldblyum T.V."/>
            <person name="Utterback T.R."/>
            <person name="Shu C.L."/>
            <person name="Osoegawa K."/>
            <person name="de Jong P.J."/>
            <person name="Hrdy I."/>
            <person name="Horvathova L."/>
            <person name="Zubacova Z."/>
            <person name="Dolezal P."/>
            <person name="Malik S.B."/>
            <person name="Logsdon J.M. Jr."/>
            <person name="Henze K."/>
            <person name="Gupta A."/>
            <person name="Wang C.C."/>
            <person name="Dunne R.L."/>
            <person name="Upcroft J.A."/>
            <person name="Upcroft P."/>
            <person name="White O."/>
            <person name="Salzberg S.L."/>
            <person name="Tang P."/>
            <person name="Chiu C.-H."/>
            <person name="Lee Y.-S."/>
            <person name="Embley T.M."/>
            <person name="Coombs G.H."/>
            <person name="Mottram J.C."/>
            <person name="Tachezy J."/>
            <person name="Fraser-Liggett C.M."/>
            <person name="Johnson P.J."/>
        </authorList>
    </citation>
    <scope>NUCLEOTIDE SEQUENCE [LARGE SCALE GENOMIC DNA]</scope>
    <source>
        <strain evidence="3">G3</strain>
    </source>
</reference>
<dbReference type="PANTHER" id="PTHR46155:SF1">
    <property type="entry name" value="BIFUNCTIONAL INHIBITOR_LIPID-TRANSFER PROTEIN_SEED STORAGE 2S ALBUMIN SUPERFAMILY PROTEIN"/>
    <property type="match status" value="1"/>
</dbReference>
<evidence type="ECO:0008006" key="5">
    <source>
        <dbReference type="Google" id="ProtNLM"/>
    </source>
</evidence>
<organism evidence="3 4">
    <name type="scientific">Trichomonas vaginalis (strain ATCC PRA-98 / G3)</name>
    <dbReference type="NCBI Taxonomy" id="412133"/>
    <lineage>
        <taxon>Eukaryota</taxon>
        <taxon>Metamonada</taxon>
        <taxon>Parabasalia</taxon>
        <taxon>Trichomonadida</taxon>
        <taxon>Trichomonadidae</taxon>
        <taxon>Trichomonas</taxon>
    </lineage>
</organism>
<keyword evidence="4" id="KW-1185">Reference proteome</keyword>
<name>A2GCR8_TRIV3</name>
<feature type="region of interest" description="Disordered" evidence="1">
    <location>
        <begin position="1104"/>
        <end position="1131"/>
    </location>
</feature>
<feature type="compositionally biased region" description="Polar residues" evidence="1">
    <location>
        <begin position="1202"/>
        <end position="1214"/>
    </location>
</feature>
<gene>
    <name evidence="3" type="ORF">TVAG_573910</name>
</gene>
<evidence type="ECO:0000256" key="1">
    <source>
        <dbReference type="SAM" id="MobiDB-lite"/>
    </source>
</evidence>
<dbReference type="VEuPathDB" id="TrichDB:TVAG_573910"/>
<dbReference type="PANTHER" id="PTHR46155">
    <property type="entry name" value="BIFUNCTIONAL INHIBITOR/LIPID-TRANSFER PROTEIN/SEED STORAGE 2S ALBUMIN SUPERFAMILY PROTEIN"/>
    <property type="match status" value="1"/>
</dbReference>
<feature type="transmembrane region" description="Helical" evidence="2">
    <location>
        <begin position="1137"/>
        <end position="1162"/>
    </location>
</feature>
<accession>A2GCR8</accession>
<keyword evidence="2" id="KW-0812">Transmembrane</keyword>
<evidence type="ECO:0000256" key="2">
    <source>
        <dbReference type="SAM" id="Phobius"/>
    </source>
</evidence>
<feature type="region of interest" description="Disordered" evidence="1">
    <location>
        <begin position="1168"/>
        <end position="1225"/>
    </location>
</feature>
<evidence type="ECO:0000313" key="4">
    <source>
        <dbReference type="Proteomes" id="UP000001542"/>
    </source>
</evidence>
<keyword evidence="2" id="KW-0472">Membrane</keyword>
<dbReference type="Proteomes" id="UP000001542">
    <property type="component" value="Unassembled WGS sequence"/>
</dbReference>
<evidence type="ECO:0000313" key="3">
    <source>
        <dbReference type="EMBL" id="EAX85050.1"/>
    </source>
</evidence>
<protein>
    <recommendedName>
        <fullName evidence="5">Bap-like</fullName>
    </recommendedName>
</protein>
<reference evidence="3" key="1">
    <citation type="submission" date="2006-10" db="EMBL/GenBank/DDBJ databases">
        <authorList>
            <person name="Amadeo P."/>
            <person name="Zhao Q."/>
            <person name="Wortman J."/>
            <person name="Fraser-Liggett C."/>
            <person name="Carlton J."/>
        </authorList>
    </citation>
    <scope>NUCLEOTIDE SEQUENCE</scope>
    <source>
        <strain evidence="3">G3</strain>
    </source>
</reference>
<dbReference type="VEuPathDB" id="TrichDB:TVAGG3_0749560"/>
<sequence length="1225" mass="137383">MVILTSGSKTIDIFVCDHNETTGLDPLSFSNYSHLTIFMANDPDIIVTFPTEQIYSPDETFNIIINVTADLSGTIKIYNAYPYSWYSPQSTINYNKSGIYTGTFICQTSQYSTSQTVYVLAVGQNNTKSKMYQFPIKIRKALKLDYVKMSSRVLSPGETLTLNPKIMSGYSSDIYYATDIYVFVKIGGTLYDPEKRPDHDAPDDYAYSVSPQIPLDAKSAKNVKVVVWAQYEKDPKNPGKNSKSNEWTSTIIITKTPEVDFNFPMETQYYGYDDEFRANVVIYDDSKGTVKVTARQRYSYYSYYGYDNYHTYTIYTTSYSTSSSGSTTTVDLNFKINKTIKYSSSLYNTLYFTITVTDEYGKQATSYEKTFYLINKPVINSFTFTDKSVALQKSYISAKVTFTDLDVSKYLYFYYSINGAEYKYANDYITSNGKQQINTLQLYIPSDAPLGMKSISIMIKTISSGRNANSEESSNSIIITFKPSYTLDNLPEDALYSDDGLVPITGTLKCDGYAKLILTVGTIELKRIILDPKTLTNGRFKDSFKVPAGLSYGTINVYSKLVDSNDNEATAKYTLSFLHKNKPVITDLSLYNDVLSPYGPWSFSVVCQDPDNGKKLYLYGQIGDEEPLLFTDYGVSSIGSSQTIYASTPYGTFTQLYGKQTFKLWLSDTKNSTIRTGLGVSDIFARTVIFSYVPDFSVTYPDSHYYTSGATVQASYTMKDDGKVTLKVYIDEEEIKDLAEDIELDNTERTGTKNIKLPDDLTYGKEHNIMLTYVDHYGFQPLGEFLYFHIVNQPNLTKASFVKPFALQSEVIEFEGYFNDFDKDKYLYVFVQLGDKLISSETQKIQSNGTANQKFQFGYEIPGNESIGNKTVTIWMLAESNYYPSLDPLLSSNKVESVLFITYKPSLSLKPIVKNIYNDGDQITIIGSIRANSNVNMHFMIDSVLLNDTKKITVSESPQEFEVKVGIPVNFKHGKHKMNVWAVDVSGQNTSNFALDFNIQNPPKLLSVSVAKDRVRVGGKLKVLGTVRDPDVGNNISFIVSIDEGKQEPSYTLQSDSTVQDFSFVYQIPQSLEVGDHQLTLLAIDTDNLVSSPAIVQFTVYKSSVNDPENPNDPDETGGDNADSKKANTKKKNNGNVGLIVGIVIVGIILLVLCVLAVILLIQRKKNSHPDSASDNSDIEERETQISTNISLEETATKDNPLFSSETITQNNDPFSDEFEESQKP</sequence>
<feature type="compositionally biased region" description="Acidic residues" evidence="1">
    <location>
        <begin position="1215"/>
        <end position="1225"/>
    </location>
</feature>
<dbReference type="EMBL" id="DS115087">
    <property type="protein sequence ID" value="EAX85050.1"/>
    <property type="molecule type" value="Genomic_DNA"/>
</dbReference>